<name>A0A6P9A7U1_THRPL</name>
<dbReference type="InParanoid" id="A0A6P9A7U1"/>
<protein>
    <submittedName>
        <fullName evidence="3">Uncharacterized protein LOC117652525</fullName>
    </submittedName>
</protein>
<organism evidence="3">
    <name type="scientific">Thrips palmi</name>
    <name type="common">Melon thrips</name>
    <dbReference type="NCBI Taxonomy" id="161013"/>
    <lineage>
        <taxon>Eukaryota</taxon>
        <taxon>Metazoa</taxon>
        <taxon>Ecdysozoa</taxon>
        <taxon>Arthropoda</taxon>
        <taxon>Hexapoda</taxon>
        <taxon>Insecta</taxon>
        <taxon>Pterygota</taxon>
        <taxon>Neoptera</taxon>
        <taxon>Paraneoptera</taxon>
        <taxon>Thysanoptera</taxon>
        <taxon>Terebrantia</taxon>
        <taxon>Thripoidea</taxon>
        <taxon>Thripidae</taxon>
        <taxon>Thrips</taxon>
    </lineage>
</organism>
<evidence type="ECO:0000256" key="1">
    <source>
        <dbReference type="SAM" id="MobiDB-lite"/>
    </source>
</evidence>
<sequence length="119" mass="13406">MTIERQVCVSNVITQYWQCCERNCRYCSPVQVFGCLRRAVAAGLERRRRRARGSQQSPWWKAGRRLVHLHRLLRGVRVLGGLRGALHEPPRYDAGKPLPAVPAAHPSGIVTTTPQLGLQ</sequence>
<dbReference type="AlphaFoldDB" id="A0A6P9A7U1"/>
<dbReference type="Proteomes" id="UP000515158">
    <property type="component" value="Unplaced"/>
</dbReference>
<feature type="compositionally biased region" description="Polar residues" evidence="1">
    <location>
        <begin position="109"/>
        <end position="119"/>
    </location>
</feature>
<dbReference type="KEGG" id="tpal:117652525"/>
<keyword evidence="2" id="KW-1185">Reference proteome</keyword>
<gene>
    <name evidence="3" type="primary">LOC117652525</name>
</gene>
<dbReference type="RefSeq" id="XP_034253384.1">
    <property type="nucleotide sequence ID" value="XM_034397493.1"/>
</dbReference>
<proteinExistence type="predicted"/>
<feature type="region of interest" description="Disordered" evidence="1">
    <location>
        <begin position="96"/>
        <end position="119"/>
    </location>
</feature>
<dbReference type="GeneID" id="117652525"/>
<evidence type="ECO:0000313" key="3">
    <source>
        <dbReference type="RefSeq" id="XP_034253384.1"/>
    </source>
</evidence>
<reference evidence="3" key="1">
    <citation type="submission" date="2025-08" db="UniProtKB">
        <authorList>
            <consortium name="RefSeq"/>
        </authorList>
    </citation>
    <scope>IDENTIFICATION</scope>
    <source>
        <tissue evidence="3">Total insect</tissue>
    </source>
</reference>
<accession>A0A6P9A7U1</accession>
<evidence type="ECO:0000313" key="2">
    <source>
        <dbReference type="Proteomes" id="UP000515158"/>
    </source>
</evidence>